<dbReference type="InterPro" id="IPR021136">
    <property type="entry name" value="Flagellar_hook_control-like_C"/>
</dbReference>
<organism evidence="3 4">
    <name type="scientific">Devosia pacifica</name>
    <dbReference type="NCBI Taxonomy" id="1335967"/>
    <lineage>
        <taxon>Bacteria</taxon>
        <taxon>Pseudomonadati</taxon>
        <taxon>Pseudomonadota</taxon>
        <taxon>Alphaproteobacteria</taxon>
        <taxon>Hyphomicrobiales</taxon>
        <taxon>Devosiaceae</taxon>
        <taxon>Devosia</taxon>
    </lineage>
</organism>
<dbReference type="EMBL" id="BMZE01000002">
    <property type="protein sequence ID" value="GHA28212.1"/>
    <property type="molecule type" value="Genomic_DNA"/>
</dbReference>
<dbReference type="Proteomes" id="UP000646579">
    <property type="component" value="Unassembled WGS sequence"/>
</dbReference>
<evidence type="ECO:0000259" key="2">
    <source>
        <dbReference type="Pfam" id="PF02120"/>
    </source>
</evidence>
<proteinExistence type="predicted"/>
<dbReference type="Gene3D" id="3.30.750.140">
    <property type="match status" value="1"/>
</dbReference>
<dbReference type="CDD" id="cd17470">
    <property type="entry name" value="T3SS_Flik_C"/>
    <property type="match status" value="1"/>
</dbReference>
<name>A0A918VTT4_9HYPH</name>
<feature type="compositionally biased region" description="Acidic residues" evidence="1">
    <location>
        <begin position="261"/>
        <end position="272"/>
    </location>
</feature>
<dbReference type="AlphaFoldDB" id="A0A918VTT4"/>
<keyword evidence="4" id="KW-1185">Reference proteome</keyword>
<gene>
    <name evidence="3" type="ORF">GCM10007989_25310</name>
</gene>
<protein>
    <recommendedName>
        <fullName evidence="2">Flagellar hook-length control protein-like C-terminal domain-containing protein</fullName>
    </recommendedName>
</protein>
<reference evidence="3" key="2">
    <citation type="submission" date="2020-09" db="EMBL/GenBank/DDBJ databases">
        <authorList>
            <person name="Sun Q."/>
            <person name="Kim S."/>
        </authorList>
    </citation>
    <scope>NUCLEOTIDE SEQUENCE</scope>
    <source>
        <strain evidence="3">KCTC 32437</strain>
    </source>
</reference>
<sequence length="492" mass="52130">MPPDLLTALSSKPADRSRPEPAQPVPADRRDSFASHLKAESREPARAISPDRRKAVESAVRDVVGDNTAKVSLDRDNRITVEVDGETRTLSRDEIDALADAALGDASELAETLAGIIEALMTLDANSTEDQLSELAGMLDELAGALRLELTPEAPDTELLAKLGGLQLQQDASALDKALGSLADLARTLLSGTPELEAVGTKLADLLRTIEADEGAQAKLMALLDGAETPVPPKLASALEALLGKQNGAQKQAETTPELSAEAEADDTSDGEGELKLSDLGRTTRRDEAGTDFKNGTRDNAMAALGQQAGAKGDNASDDLLSQLAAQTGTRVEALPGAKPVAAGHLPSQQQINLPQVAFEISRHVQQGNSQFQIRLDPPELGRIEVKLDFDKHGQVHARLTVEKSETLDMMMRDQRALERALAQAGLDGAKTSLEFSLKDNPFSGQGEQNKDGENAPFALNELSELDEGTPLNTVTTLYRGSLNAGSVNIVA</sequence>
<dbReference type="InterPro" id="IPR038610">
    <property type="entry name" value="FliK-like_C_sf"/>
</dbReference>
<feature type="region of interest" description="Disordered" evidence="1">
    <location>
        <begin position="246"/>
        <end position="299"/>
    </location>
</feature>
<feature type="compositionally biased region" description="Basic and acidic residues" evidence="1">
    <location>
        <begin position="273"/>
        <end position="297"/>
    </location>
</feature>
<feature type="domain" description="Flagellar hook-length control protein-like C-terminal" evidence="2">
    <location>
        <begin position="364"/>
        <end position="433"/>
    </location>
</feature>
<feature type="region of interest" description="Disordered" evidence="1">
    <location>
        <begin position="1"/>
        <end position="55"/>
    </location>
</feature>
<feature type="compositionally biased region" description="Basic and acidic residues" evidence="1">
    <location>
        <begin position="27"/>
        <end position="55"/>
    </location>
</feature>
<reference evidence="3" key="1">
    <citation type="journal article" date="2014" name="Int. J. Syst. Evol. Microbiol.">
        <title>Complete genome sequence of Corynebacterium casei LMG S-19264T (=DSM 44701T), isolated from a smear-ripened cheese.</title>
        <authorList>
            <consortium name="US DOE Joint Genome Institute (JGI-PGF)"/>
            <person name="Walter F."/>
            <person name="Albersmeier A."/>
            <person name="Kalinowski J."/>
            <person name="Ruckert C."/>
        </authorList>
    </citation>
    <scope>NUCLEOTIDE SEQUENCE</scope>
    <source>
        <strain evidence="3">KCTC 32437</strain>
    </source>
</reference>
<feature type="compositionally biased region" description="Polar residues" evidence="1">
    <location>
        <begin position="247"/>
        <end position="258"/>
    </location>
</feature>
<dbReference type="RefSeq" id="WP_189426026.1">
    <property type="nucleotide sequence ID" value="NZ_BMZE01000002.1"/>
</dbReference>
<evidence type="ECO:0000256" key="1">
    <source>
        <dbReference type="SAM" id="MobiDB-lite"/>
    </source>
</evidence>
<evidence type="ECO:0000313" key="4">
    <source>
        <dbReference type="Proteomes" id="UP000646579"/>
    </source>
</evidence>
<accession>A0A918VTT4</accession>
<comment type="caution">
    <text evidence="3">The sequence shown here is derived from an EMBL/GenBank/DDBJ whole genome shotgun (WGS) entry which is preliminary data.</text>
</comment>
<dbReference type="Pfam" id="PF02120">
    <property type="entry name" value="Flg_hook"/>
    <property type="match status" value="1"/>
</dbReference>
<evidence type="ECO:0000313" key="3">
    <source>
        <dbReference type="EMBL" id="GHA28212.1"/>
    </source>
</evidence>